<dbReference type="OrthoDB" id="329835at2759"/>
<organism evidence="6 7">
    <name type="scientific">Cytospora leucostoma</name>
    <dbReference type="NCBI Taxonomy" id="1230097"/>
    <lineage>
        <taxon>Eukaryota</taxon>
        <taxon>Fungi</taxon>
        <taxon>Dikarya</taxon>
        <taxon>Ascomycota</taxon>
        <taxon>Pezizomycotina</taxon>
        <taxon>Sordariomycetes</taxon>
        <taxon>Sordariomycetidae</taxon>
        <taxon>Diaporthales</taxon>
        <taxon>Cytosporaceae</taxon>
        <taxon>Cytospora</taxon>
    </lineage>
</organism>
<dbReference type="InterPro" id="IPR014030">
    <property type="entry name" value="Ketoacyl_synth_N"/>
</dbReference>
<dbReference type="STRING" id="1230097.A0A423XGE5"/>
<proteinExistence type="predicted"/>
<name>A0A423XGE5_9PEZI</name>
<evidence type="ECO:0000313" key="7">
    <source>
        <dbReference type="Proteomes" id="UP000285146"/>
    </source>
</evidence>
<gene>
    <name evidence="6" type="ORF">VPNG_03101</name>
</gene>
<feature type="compositionally biased region" description="Polar residues" evidence="4">
    <location>
        <begin position="16"/>
        <end position="26"/>
    </location>
</feature>
<evidence type="ECO:0000256" key="2">
    <source>
        <dbReference type="ARBA" id="ARBA00022553"/>
    </source>
</evidence>
<dbReference type="InterPro" id="IPR001227">
    <property type="entry name" value="Ac_transferase_dom_sf"/>
</dbReference>
<dbReference type="Gene3D" id="3.30.70.3290">
    <property type="match status" value="1"/>
</dbReference>
<dbReference type="SMART" id="SM00827">
    <property type="entry name" value="PKS_AT"/>
    <property type="match status" value="1"/>
</dbReference>
<sequence>MIELHSRNGLPLDGLNGTNETNSTETASDEAASGYTKDASYAQDTNGTRTSPPPAPIAVCGIALRLPGGIRTTEALWDVLSSGKDLRSTLPPDRFNISAYDTKNGRKGAVGTHHGYFLSEDLAHFDTSFFNMSKLEVEKTDPQQRKLLEVTRECLENAGEIDYRGKLVGCFVGTFGEGWLLSHSKENQFTGGYNLWDLMLANRLSYEYDFQGPSVVIKTGCSASLVGLHEACRALQGGDCTSALVAGTSLIMGPSVYAAMTSEGVLSADGSCKTFDATADGFARADGINAVYLKRLDNAIRDGNPVRAIIRNTGSNSDGKSLGMFSPRSSTQGSLVRKMYADAGLDPTETAFVECHGTGTATWDPIETTAVGNVFGEKGVYIGSVKPDVGHSEGASGLTSLIKGILALEHKTIPPNIKFVTPNPKRLSIVEELYKSQGQSQVYKAEVSQPLCTAIQIGLVNSLSRLGIRPDAVLGHSSGEIAAAHTAGLLTVREALVISYLWGFATSFQTQLGGMAAVGLSADDVTSNYLAGNEGVVIAAENSPQSTTISGDVKVLERIVQKIKEDRPNVLARSLQVDMAYHSHQMTEIGYKSMEFLHHEMGDPATIAATDTKVPLLSTVTEQVIQEPIDLGYWVRNLTSPVRFNAACKVLLYTFSSDSSAKPIFLEIGPYSQMGGPLREVCTATRTQHIYIPTMLRAKDCADSLLSAVGQLFQHGVALDLASISAAGGLFPLRSSNNKVLTNLPPYPWDHSTESFQCYFLPDRR</sequence>
<keyword evidence="1" id="KW-0596">Phosphopantetheine</keyword>
<dbReference type="InterPro" id="IPR018201">
    <property type="entry name" value="Ketoacyl_synth_AS"/>
</dbReference>
<dbReference type="InterPro" id="IPR014031">
    <property type="entry name" value="Ketoacyl_synth_C"/>
</dbReference>
<dbReference type="GO" id="GO:0004312">
    <property type="term" value="F:fatty acid synthase activity"/>
    <property type="evidence" value="ECO:0007669"/>
    <property type="project" value="TreeGrafter"/>
</dbReference>
<feature type="region of interest" description="Disordered" evidence="4">
    <location>
        <begin position="1"/>
        <end position="55"/>
    </location>
</feature>
<dbReference type="GO" id="GO:0004315">
    <property type="term" value="F:3-oxoacyl-[acyl-carrier-protein] synthase activity"/>
    <property type="evidence" value="ECO:0007669"/>
    <property type="project" value="InterPro"/>
</dbReference>
<comment type="caution">
    <text evidence="6">The sequence shown here is derived from an EMBL/GenBank/DDBJ whole genome shotgun (WGS) entry which is preliminary data.</text>
</comment>
<reference evidence="6 7" key="1">
    <citation type="submission" date="2015-09" db="EMBL/GenBank/DDBJ databases">
        <title>Host preference determinants of Valsa canker pathogens revealed by comparative genomics.</title>
        <authorList>
            <person name="Yin Z."/>
            <person name="Huang L."/>
        </authorList>
    </citation>
    <scope>NUCLEOTIDE SEQUENCE [LARGE SCALE GENOMIC DNA]</scope>
    <source>
        <strain evidence="6 7">SXYLt</strain>
    </source>
</reference>
<accession>A0A423XGE5</accession>
<evidence type="ECO:0000256" key="3">
    <source>
        <dbReference type="ARBA" id="ARBA00022679"/>
    </source>
</evidence>
<evidence type="ECO:0000259" key="5">
    <source>
        <dbReference type="PROSITE" id="PS52004"/>
    </source>
</evidence>
<keyword evidence="2" id="KW-0597">Phosphoprotein</keyword>
<dbReference type="InParanoid" id="A0A423XGE5"/>
<dbReference type="InterPro" id="IPR014043">
    <property type="entry name" value="Acyl_transferase_dom"/>
</dbReference>
<keyword evidence="3" id="KW-0808">Transferase</keyword>
<dbReference type="EMBL" id="LKEB01000010">
    <property type="protein sequence ID" value="ROW15254.1"/>
    <property type="molecule type" value="Genomic_DNA"/>
</dbReference>
<dbReference type="PANTHER" id="PTHR43775">
    <property type="entry name" value="FATTY ACID SYNTHASE"/>
    <property type="match status" value="1"/>
</dbReference>
<dbReference type="CDD" id="cd00833">
    <property type="entry name" value="PKS"/>
    <property type="match status" value="1"/>
</dbReference>
<dbReference type="SUPFAM" id="SSF52151">
    <property type="entry name" value="FabD/lysophospholipase-like"/>
    <property type="match status" value="1"/>
</dbReference>
<dbReference type="Gene3D" id="3.40.366.10">
    <property type="entry name" value="Malonyl-Coenzyme A Acyl Carrier Protein, domain 2"/>
    <property type="match status" value="1"/>
</dbReference>
<dbReference type="InterPro" id="IPR050091">
    <property type="entry name" value="PKS_NRPS_Biosynth_Enz"/>
</dbReference>
<dbReference type="PANTHER" id="PTHR43775:SF46">
    <property type="entry name" value="FUMIGERMIN SYNTHASE"/>
    <property type="match status" value="1"/>
</dbReference>
<dbReference type="SMART" id="SM00825">
    <property type="entry name" value="PKS_KS"/>
    <property type="match status" value="1"/>
</dbReference>
<dbReference type="InterPro" id="IPR016039">
    <property type="entry name" value="Thiolase-like"/>
</dbReference>
<dbReference type="SUPFAM" id="SSF53901">
    <property type="entry name" value="Thiolase-like"/>
    <property type="match status" value="1"/>
</dbReference>
<dbReference type="GO" id="GO:0044550">
    <property type="term" value="P:secondary metabolite biosynthetic process"/>
    <property type="evidence" value="ECO:0007669"/>
    <property type="project" value="TreeGrafter"/>
</dbReference>
<dbReference type="Pfam" id="PF02801">
    <property type="entry name" value="Ketoacyl-synt_C"/>
    <property type="match status" value="1"/>
</dbReference>
<dbReference type="InterPro" id="IPR016035">
    <property type="entry name" value="Acyl_Trfase/lysoPLipase"/>
</dbReference>
<dbReference type="Gene3D" id="3.30.70.250">
    <property type="entry name" value="Malonyl-CoA ACP transacylase, ACP-binding"/>
    <property type="match status" value="1"/>
</dbReference>
<dbReference type="Proteomes" id="UP000285146">
    <property type="component" value="Unassembled WGS sequence"/>
</dbReference>
<dbReference type="InterPro" id="IPR016036">
    <property type="entry name" value="Malonyl_transacylase_ACP-bd"/>
</dbReference>
<evidence type="ECO:0000256" key="4">
    <source>
        <dbReference type="SAM" id="MobiDB-lite"/>
    </source>
</evidence>
<dbReference type="PROSITE" id="PS52004">
    <property type="entry name" value="KS3_2"/>
    <property type="match status" value="1"/>
</dbReference>
<evidence type="ECO:0000313" key="6">
    <source>
        <dbReference type="EMBL" id="ROW15254.1"/>
    </source>
</evidence>
<keyword evidence="7" id="KW-1185">Reference proteome</keyword>
<dbReference type="Pfam" id="PF00109">
    <property type="entry name" value="ketoacyl-synt"/>
    <property type="match status" value="1"/>
</dbReference>
<dbReference type="AlphaFoldDB" id="A0A423XGE5"/>
<dbReference type="PROSITE" id="PS00606">
    <property type="entry name" value="KS3_1"/>
    <property type="match status" value="1"/>
</dbReference>
<dbReference type="Gene3D" id="3.40.47.10">
    <property type="match status" value="1"/>
</dbReference>
<evidence type="ECO:0000256" key="1">
    <source>
        <dbReference type="ARBA" id="ARBA00022450"/>
    </source>
</evidence>
<protein>
    <recommendedName>
        <fullName evidence="5">Ketosynthase family 3 (KS3) domain-containing protein</fullName>
    </recommendedName>
</protein>
<feature type="domain" description="Ketosynthase family 3 (KS3)" evidence="5">
    <location>
        <begin position="54"/>
        <end position="476"/>
    </location>
</feature>
<dbReference type="Pfam" id="PF00698">
    <property type="entry name" value="Acyl_transf_1"/>
    <property type="match status" value="1"/>
</dbReference>
<dbReference type="SUPFAM" id="SSF55048">
    <property type="entry name" value="Probable ACP-binding domain of malonyl-CoA ACP transacylase"/>
    <property type="match status" value="1"/>
</dbReference>
<dbReference type="InterPro" id="IPR020841">
    <property type="entry name" value="PKS_Beta-ketoAc_synthase_dom"/>
</dbReference>
<dbReference type="GO" id="GO:0006633">
    <property type="term" value="P:fatty acid biosynthetic process"/>
    <property type="evidence" value="ECO:0007669"/>
    <property type="project" value="InterPro"/>
</dbReference>